<dbReference type="RefSeq" id="WP_156834954.1">
    <property type="nucleotide sequence ID" value="NZ_CP014332.1"/>
</dbReference>
<evidence type="ECO:0000313" key="2">
    <source>
        <dbReference type="EMBL" id="APS40904.1"/>
    </source>
</evidence>
<dbReference type="KEGG" id="wjo:FOL01_0045"/>
<dbReference type="AlphaFoldDB" id="A0A1L6R8N7"/>
<reference evidence="2 3" key="1">
    <citation type="submission" date="2016-02" db="EMBL/GenBank/DDBJ databases">
        <title>Complete Genome Sequence of Weissella jogaejeotgali FOL01.</title>
        <authorList>
            <person name="Lee J.-H."/>
            <person name="Ku H.-J."/>
        </authorList>
    </citation>
    <scope>NUCLEOTIDE SEQUENCE [LARGE SCALE GENOMIC DNA]</scope>
    <source>
        <strain evidence="2 3">FOL01</strain>
    </source>
</reference>
<sequence>MYDNRKVAKFVALLGIWLIFMLLFIVYEQLTGLWFLLLLISSVIIQKKIDNYFDKK</sequence>
<accession>A0A1L6R8N7</accession>
<evidence type="ECO:0000313" key="3">
    <source>
        <dbReference type="Proteomes" id="UP000185473"/>
    </source>
</evidence>
<feature type="transmembrane region" description="Helical" evidence="1">
    <location>
        <begin position="33"/>
        <end position="49"/>
    </location>
</feature>
<proteinExistence type="predicted"/>
<evidence type="ECO:0000256" key="1">
    <source>
        <dbReference type="SAM" id="Phobius"/>
    </source>
</evidence>
<keyword evidence="3" id="KW-1185">Reference proteome</keyword>
<keyword evidence="1" id="KW-0812">Transmembrane</keyword>
<gene>
    <name evidence="2" type="ORF">FOL01_0045</name>
</gene>
<organism evidence="2 3">
    <name type="scientific">Weissella jogaejeotgali</name>
    <dbReference type="NCBI Taxonomy" id="1631871"/>
    <lineage>
        <taxon>Bacteria</taxon>
        <taxon>Bacillati</taxon>
        <taxon>Bacillota</taxon>
        <taxon>Bacilli</taxon>
        <taxon>Lactobacillales</taxon>
        <taxon>Lactobacillaceae</taxon>
        <taxon>Weissella</taxon>
    </lineage>
</organism>
<dbReference type="EMBL" id="CP014332">
    <property type="protein sequence ID" value="APS40904.1"/>
    <property type="molecule type" value="Genomic_DNA"/>
</dbReference>
<keyword evidence="1" id="KW-1133">Transmembrane helix</keyword>
<protein>
    <submittedName>
        <fullName evidence="2">Uncharacterized protein</fullName>
    </submittedName>
</protein>
<feature type="transmembrane region" description="Helical" evidence="1">
    <location>
        <begin position="7"/>
        <end position="27"/>
    </location>
</feature>
<dbReference type="Proteomes" id="UP000185473">
    <property type="component" value="Chromosome"/>
</dbReference>
<keyword evidence="1" id="KW-0472">Membrane</keyword>
<name>A0A1L6R8N7_9LACO</name>